<keyword evidence="3" id="KW-1185">Reference proteome</keyword>
<dbReference type="InterPro" id="IPR050667">
    <property type="entry name" value="PPR-containing_protein"/>
</dbReference>
<dbReference type="PANTHER" id="PTHR47939:SF11">
    <property type="entry name" value="TETRATRICOPEPTIDE-LIKE HELICAL DOMAIN SUPERFAMILY"/>
    <property type="match status" value="1"/>
</dbReference>
<dbReference type="OMA" id="FWIRLIM"/>
<dbReference type="eggNOG" id="KOG4197">
    <property type="taxonomic scope" value="Eukaryota"/>
</dbReference>
<evidence type="ECO:0000313" key="3">
    <source>
        <dbReference type="Proteomes" id="UP000189703"/>
    </source>
</evidence>
<sequence length="401" mass="45328">MAALRRCLPSHVARSLFSTLTSSAPDKPTFSSYRKLRSAIKSETDPEKLAEIFQKSSNLSIFNRDRPMFDLSIEKLAASGRQDLIEWVLEHQKSLTQSPFLKSEGFWIRIMMLYSSAGMVDQAVRTFDQMKEMGCNRTEKSLCAILSVFLENRKFDKVHESFAEIPPKIGVSPSAVSYSLVLKAFCKEKSLQSLDSARSLLEQMEKEKGLSPDITSYNILLGAYLKRKDATKFDETVKEISDKGLQPNLTTYNHRISRFCRAKECVRAKKLFDEMVSKGIKPNSTSYNTLIHGFCKVGDFESAKKVLERMCSDNVAPTSITYVTMIRYMVEEGEFESALEMCNECMKRKWAPPLESMEGLINGLVKSSKVDEAKEIAEKVKMKVKGSAVDSWKKIESGLPL</sequence>
<dbReference type="InterPro" id="IPR011990">
    <property type="entry name" value="TPR-like_helical_dom_sf"/>
</dbReference>
<dbReference type="SUPFAM" id="SSF48452">
    <property type="entry name" value="TPR-like"/>
    <property type="match status" value="1"/>
</dbReference>
<evidence type="ECO:0000256" key="2">
    <source>
        <dbReference type="ARBA" id="ARBA00022737"/>
    </source>
</evidence>
<dbReference type="Pfam" id="PF13041">
    <property type="entry name" value="PPR_2"/>
    <property type="match status" value="1"/>
</dbReference>
<dbReference type="Proteomes" id="UP000189703">
    <property type="component" value="Unplaced"/>
</dbReference>
<dbReference type="Pfam" id="PF01535">
    <property type="entry name" value="PPR"/>
    <property type="match status" value="3"/>
</dbReference>
<comment type="similarity">
    <text evidence="1">Belongs to the PPR family. P subfamily.</text>
</comment>
<accession>A0A1U8BKF5</accession>
<dbReference type="PROSITE" id="PS51375">
    <property type="entry name" value="PPR"/>
    <property type="match status" value="5"/>
</dbReference>
<evidence type="ECO:0000256" key="1">
    <source>
        <dbReference type="ARBA" id="ARBA00007626"/>
    </source>
</evidence>
<dbReference type="GO" id="GO:0003729">
    <property type="term" value="F:mRNA binding"/>
    <property type="evidence" value="ECO:0000318"/>
    <property type="project" value="GO_Central"/>
</dbReference>
<protein>
    <submittedName>
        <fullName evidence="4">Pentatricopeptide repeat-containing protein At1g61870, mitochondrial-like</fullName>
    </submittedName>
</protein>
<dbReference type="Gene3D" id="1.25.40.10">
    <property type="entry name" value="Tetratricopeptide repeat domain"/>
    <property type="match status" value="3"/>
</dbReference>
<evidence type="ECO:0000313" key="4">
    <source>
        <dbReference type="RefSeq" id="XP_010277335.1"/>
    </source>
</evidence>
<reference evidence="4" key="1">
    <citation type="submission" date="2025-08" db="UniProtKB">
        <authorList>
            <consortium name="RefSeq"/>
        </authorList>
    </citation>
    <scope>IDENTIFICATION</scope>
</reference>
<dbReference type="AlphaFoldDB" id="A0A1U8BKF5"/>
<dbReference type="RefSeq" id="XP_010277335.1">
    <property type="nucleotide sequence ID" value="XM_010279033.2"/>
</dbReference>
<dbReference type="PANTHER" id="PTHR47939">
    <property type="entry name" value="MEMBRANE-ASSOCIATED SALT-INDUCIBLE PROTEIN-LIKE"/>
    <property type="match status" value="1"/>
</dbReference>
<organism evidence="3 4">
    <name type="scientific">Nelumbo nucifera</name>
    <name type="common">Sacred lotus</name>
    <dbReference type="NCBI Taxonomy" id="4432"/>
    <lineage>
        <taxon>Eukaryota</taxon>
        <taxon>Viridiplantae</taxon>
        <taxon>Streptophyta</taxon>
        <taxon>Embryophyta</taxon>
        <taxon>Tracheophyta</taxon>
        <taxon>Spermatophyta</taxon>
        <taxon>Magnoliopsida</taxon>
        <taxon>Proteales</taxon>
        <taxon>Nelumbonaceae</taxon>
        <taxon>Nelumbo</taxon>
    </lineage>
</organism>
<dbReference type="NCBIfam" id="TIGR00756">
    <property type="entry name" value="PPR"/>
    <property type="match status" value="5"/>
</dbReference>
<dbReference type="GeneID" id="104611807"/>
<dbReference type="KEGG" id="nnu:104611807"/>
<name>A0A1U8BKF5_NELNU</name>
<gene>
    <name evidence="4" type="primary">LOC104611807</name>
</gene>
<proteinExistence type="inferred from homology"/>
<dbReference type="InterPro" id="IPR002885">
    <property type="entry name" value="PPR_rpt"/>
</dbReference>
<dbReference type="OrthoDB" id="185373at2759"/>
<keyword evidence="2" id="KW-0677">Repeat</keyword>